<dbReference type="OrthoDB" id="1613918at2759"/>
<name>A0A9Q1QRJ5_9CARY</name>
<evidence type="ECO:0000313" key="1">
    <source>
        <dbReference type="EMBL" id="KAJ8452728.1"/>
    </source>
</evidence>
<dbReference type="EMBL" id="JAKOGI010000003">
    <property type="protein sequence ID" value="KAJ8452728.1"/>
    <property type="molecule type" value="Genomic_DNA"/>
</dbReference>
<dbReference type="Proteomes" id="UP001153076">
    <property type="component" value="Unassembled WGS sequence"/>
</dbReference>
<protein>
    <recommendedName>
        <fullName evidence="3">Plastid division protein PDV1</fullName>
    </recommendedName>
</protein>
<dbReference type="AlphaFoldDB" id="A0A9Q1QRJ5"/>
<dbReference type="PANTHER" id="PTHR33600:SF4">
    <property type="entry name" value="PLASTID DIVISION PROTEIN PDV1"/>
    <property type="match status" value="1"/>
</dbReference>
<sequence length="381" mass="43192">MKCEMEIQEVEAVLEKIWDLHDKLSDAIHSISRTHFSKSFNSQHHHDNRNNGFVFVKDFDKDKESAIVEAKSLNSIRSALENLEDHLEFFHRRALEPTVDAKLLPDGNVVELRGQSDCIPDNEQPSSFVSLLPPKQRLVNSEGRKIPWDLGGRNPWLKIDDAFFLKVYAQHLLISAFHRSSLISDLPSDRTHTGWWHCVLLLFLLGGKNIPHTVQIQQRAERDAALARLEQSRLILALRLAEHRGKRCKVIDEAMDFIGDVRDASRFVRPENLSNMHNTAHVEQSMHQRGFNPKFLLRVLLSGLDSAKRTLQLDKVGGVVGNAAVFALSMLALLCLHQVNGKGNVLEIGLKQDTNRKNQSRQDLPSINMQVSSLDVRLARG</sequence>
<accession>A0A9Q1QRJ5</accession>
<dbReference type="GO" id="GO:0010020">
    <property type="term" value="P:chloroplast fission"/>
    <property type="evidence" value="ECO:0007669"/>
    <property type="project" value="InterPro"/>
</dbReference>
<reference evidence="1" key="1">
    <citation type="submission" date="2022-04" db="EMBL/GenBank/DDBJ databases">
        <title>Carnegiea gigantea Genome sequencing and assembly v2.</title>
        <authorList>
            <person name="Copetti D."/>
            <person name="Sanderson M.J."/>
            <person name="Burquez A."/>
            <person name="Wojciechowski M.F."/>
        </authorList>
    </citation>
    <scope>NUCLEOTIDE SEQUENCE</scope>
    <source>
        <strain evidence="1">SGP5-SGP5p</strain>
        <tissue evidence="1">Aerial part</tissue>
    </source>
</reference>
<gene>
    <name evidence="1" type="ORF">Cgig2_005064</name>
</gene>
<evidence type="ECO:0008006" key="3">
    <source>
        <dbReference type="Google" id="ProtNLM"/>
    </source>
</evidence>
<keyword evidence="2" id="KW-1185">Reference proteome</keyword>
<dbReference type="InterPro" id="IPR038939">
    <property type="entry name" value="PDV1/PDV2"/>
</dbReference>
<evidence type="ECO:0000313" key="2">
    <source>
        <dbReference type="Proteomes" id="UP001153076"/>
    </source>
</evidence>
<organism evidence="1 2">
    <name type="scientific">Carnegiea gigantea</name>
    <dbReference type="NCBI Taxonomy" id="171969"/>
    <lineage>
        <taxon>Eukaryota</taxon>
        <taxon>Viridiplantae</taxon>
        <taxon>Streptophyta</taxon>
        <taxon>Embryophyta</taxon>
        <taxon>Tracheophyta</taxon>
        <taxon>Spermatophyta</taxon>
        <taxon>Magnoliopsida</taxon>
        <taxon>eudicotyledons</taxon>
        <taxon>Gunneridae</taxon>
        <taxon>Pentapetalae</taxon>
        <taxon>Caryophyllales</taxon>
        <taxon>Cactineae</taxon>
        <taxon>Cactaceae</taxon>
        <taxon>Cactoideae</taxon>
        <taxon>Echinocereeae</taxon>
        <taxon>Carnegiea</taxon>
    </lineage>
</organism>
<comment type="caution">
    <text evidence="1">The sequence shown here is derived from an EMBL/GenBank/DDBJ whole genome shotgun (WGS) entry which is preliminary data.</text>
</comment>
<dbReference type="PANTHER" id="PTHR33600">
    <property type="entry name" value="PLASTID DIVISION PROTEIN PDV2"/>
    <property type="match status" value="1"/>
</dbReference>
<proteinExistence type="predicted"/>